<evidence type="ECO:0000313" key="1">
    <source>
        <dbReference type="EMBL" id="JAI04255.1"/>
    </source>
</evidence>
<name>A0A0E9XNP6_ANGAN</name>
<proteinExistence type="predicted"/>
<sequence>MKCCTNQCLKIILKLSKLKIEKKKEFLLVVCHGWVNLESHAVELLKKVHMELSPLMFFFKKLTC</sequence>
<reference evidence="1" key="1">
    <citation type="submission" date="2014-11" db="EMBL/GenBank/DDBJ databases">
        <authorList>
            <person name="Amaro Gonzalez C."/>
        </authorList>
    </citation>
    <scope>NUCLEOTIDE SEQUENCE</scope>
</reference>
<protein>
    <submittedName>
        <fullName evidence="1">Uncharacterized protein</fullName>
    </submittedName>
</protein>
<dbReference type="EMBL" id="GBXM01004323">
    <property type="protein sequence ID" value="JAI04255.1"/>
    <property type="molecule type" value="Transcribed_RNA"/>
</dbReference>
<reference evidence="1" key="2">
    <citation type="journal article" date="2015" name="Fish Shellfish Immunol.">
        <title>Early steps in the European eel (Anguilla anguilla)-Vibrio vulnificus interaction in the gills: Role of the RtxA13 toxin.</title>
        <authorList>
            <person name="Callol A."/>
            <person name="Pajuelo D."/>
            <person name="Ebbesson L."/>
            <person name="Teles M."/>
            <person name="MacKenzie S."/>
            <person name="Amaro C."/>
        </authorList>
    </citation>
    <scope>NUCLEOTIDE SEQUENCE</scope>
</reference>
<accession>A0A0E9XNP6</accession>
<organism evidence="1">
    <name type="scientific">Anguilla anguilla</name>
    <name type="common">European freshwater eel</name>
    <name type="synonym">Muraena anguilla</name>
    <dbReference type="NCBI Taxonomy" id="7936"/>
    <lineage>
        <taxon>Eukaryota</taxon>
        <taxon>Metazoa</taxon>
        <taxon>Chordata</taxon>
        <taxon>Craniata</taxon>
        <taxon>Vertebrata</taxon>
        <taxon>Euteleostomi</taxon>
        <taxon>Actinopterygii</taxon>
        <taxon>Neopterygii</taxon>
        <taxon>Teleostei</taxon>
        <taxon>Anguilliformes</taxon>
        <taxon>Anguillidae</taxon>
        <taxon>Anguilla</taxon>
    </lineage>
</organism>
<dbReference type="AlphaFoldDB" id="A0A0E9XNP6"/>